<dbReference type="EMBL" id="QGKX02000004">
    <property type="protein sequence ID" value="KAF3598838.1"/>
    <property type="molecule type" value="Genomic_DNA"/>
</dbReference>
<organism evidence="1 2">
    <name type="scientific">Brassica cretica</name>
    <name type="common">Mustard</name>
    <dbReference type="NCBI Taxonomy" id="69181"/>
    <lineage>
        <taxon>Eukaryota</taxon>
        <taxon>Viridiplantae</taxon>
        <taxon>Streptophyta</taxon>
        <taxon>Embryophyta</taxon>
        <taxon>Tracheophyta</taxon>
        <taxon>Spermatophyta</taxon>
        <taxon>Magnoliopsida</taxon>
        <taxon>eudicotyledons</taxon>
        <taxon>Gunneridae</taxon>
        <taxon>Pentapetalae</taxon>
        <taxon>rosids</taxon>
        <taxon>malvids</taxon>
        <taxon>Brassicales</taxon>
        <taxon>Brassicaceae</taxon>
        <taxon>Brassiceae</taxon>
        <taxon>Brassica</taxon>
    </lineage>
</organism>
<protein>
    <submittedName>
        <fullName evidence="1">Uncharacterized protein</fullName>
    </submittedName>
</protein>
<name>A0A8S9SBZ3_BRACR</name>
<gene>
    <name evidence="1" type="ORF">F2Q69_00033688</name>
</gene>
<accession>A0A8S9SBZ3</accession>
<reference evidence="1" key="1">
    <citation type="submission" date="2019-12" db="EMBL/GenBank/DDBJ databases">
        <title>Genome sequencing and annotation of Brassica cretica.</title>
        <authorList>
            <person name="Studholme D.J."/>
            <person name="Sarris P."/>
        </authorList>
    </citation>
    <scope>NUCLEOTIDE SEQUENCE</scope>
    <source>
        <strain evidence="1">PFS-109/04</strain>
        <tissue evidence="1">Leaf</tissue>
    </source>
</reference>
<evidence type="ECO:0000313" key="1">
    <source>
        <dbReference type="EMBL" id="KAF3598838.1"/>
    </source>
</evidence>
<dbReference type="AlphaFoldDB" id="A0A8S9SBZ3"/>
<proteinExistence type="predicted"/>
<sequence length="53" mass="5838">MVRGDAPVRSSDLRTSVSWLKDKLDKGREQAQPADDSMELAYSVLGSSLELID</sequence>
<comment type="caution">
    <text evidence="1">The sequence shown here is derived from an EMBL/GenBank/DDBJ whole genome shotgun (WGS) entry which is preliminary data.</text>
</comment>
<evidence type="ECO:0000313" key="2">
    <source>
        <dbReference type="Proteomes" id="UP000712600"/>
    </source>
</evidence>
<dbReference type="Proteomes" id="UP000712600">
    <property type="component" value="Unassembled WGS sequence"/>
</dbReference>